<feature type="binding site" evidence="2">
    <location>
        <begin position="233"/>
        <end position="235"/>
    </location>
    <ligand>
        <name>dihydroxyacetone phosphate</name>
        <dbReference type="ChEBI" id="CHEBI:57642"/>
    </ligand>
</feature>
<dbReference type="InterPro" id="IPR050246">
    <property type="entry name" value="Class_II_FBP_aldolase"/>
</dbReference>
<feature type="binding site" evidence="2">
    <location>
        <position position="203"/>
    </location>
    <ligand>
        <name>dihydroxyacetone phosphate</name>
        <dbReference type="ChEBI" id="CHEBI:57642"/>
    </ligand>
</feature>
<name>A0A1G2ICN4_9BACT</name>
<dbReference type="PIRSF" id="PIRSF001359">
    <property type="entry name" value="F_bP_aldolase_II"/>
    <property type="match status" value="1"/>
</dbReference>
<keyword evidence="3" id="KW-0479">Metal-binding</keyword>
<dbReference type="GO" id="GO:0016832">
    <property type="term" value="F:aldehyde-lyase activity"/>
    <property type="evidence" value="ECO:0007669"/>
    <property type="project" value="InterPro"/>
</dbReference>
<evidence type="ECO:0000256" key="3">
    <source>
        <dbReference type="PIRSR" id="PIRSR001359-3"/>
    </source>
</evidence>
<gene>
    <name evidence="4" type="ORF">A2908_02560</name>
</gene>
<evidence type="ECO:0000313" key="5">
    <source>
        <dbReference type="Proteomes" id="UP000176774"/>
    </source>
</evidence>
<dbReference type="InterPro" id="IPR000771">
    <property type="entry name" value="FBA_II"/>
</dbReference>
<dbReference type="PANTHER" id="PTHR30304">
    <property type="entry name" value="D-TAGATOSE-1,6-BISPHOSPHATE ALDOLASE"/>
    <property type="match status" value="1"/>
</dbReference>
<evidence type="ECO:0000256" key="2">
    <source>
        <dbReference type="PIRSR" id="PIRSR001359-2"/>
    </source>
</evidence>
<dbReference type="EMBL" id="MHPA01000032">
    <property type="protein sequence ID" value="OGZ71938.1"/>
    <property type="molecule type" value="Genomic_DNA"/>
</dbReference>
<dbReference type="Pfam" id="PF01116">
    <property type="entry name" value="F_bP_aldolase"/>
    <property type="match status" value="1"/>
</dbReference>
<feature type="binding site" evidence="3">
    <location>
        <position position="232"/>
    </location>
    <ligand>
        <name>Zn(2+)</name>
        <dbReference type="ChEBI" id="CHEBI:29105"/>
        <label>1</label>
        <note>catalytic</note>
    </ligand>
</feature>
<sequence length="316" mass="35307">MKEWKLEKRIYLTKFYGRTNKMKNLKHYLQKAQKEKFAIGQFNFSDWSQVKGIVAANQNLKAPIILGTSEGESRFVGLQEAVAMRNVLRKKTGLPIFLNLDHGKSAEYLKEAVLAGYDMVHFDGSKLPLDENIKISKEVVKFAHKKGVVVEGEVGRFGTDASRIYEEKFEIKEEYLTKVEDVLHYLKQVSVDLLAVSIGTFHGIDISGISPNLRLDRLQEISARIKTPLTLHGGSGTPIEDMKKAIQSGICKININTDIRSAFVKSLKKALEPNPPSALAGGGGEITPYKYLQGPIDAVQMVVEERIKLFGSENKI</sequence>
<dbReference type="Proteomes" id="UP000176774">
    <property type="component" value="Unassembled WGS sequence"/>
</dbReference>
<feature type="binding site" evidence="3">
    <location>
        <position position="123"/>
    </location>
    <ligand>
        <name>Zn(2+)</name>
        <dbReference type="ChEBI" id="CHEBI:29105"/>
        <label>2</label>
    </ligand>
</feature>
<dbReference type="PANTHER" id="PTHR30304:SF0">
    <property type="entry name" value="D-TAGATOSE-1,6-BISPHOSPHATE ALDOLASE SUBUNIT GATY-RELATED"/>
    <property type="match status" value="1"/>
</dbReference>
<dbReference type="InterPro" id="IPR013785">
    <property type="entry name" value="Aldolase_TIM"/>
</dbReference>
<comment type="cofactor">
    <cofactor evidence="3">
        <name>Zn(2+)</name>
        <dbReference type="ChEBI" id="CHEBI:29105"/>
    </cofactor>
    <text evidence="3">Binds 2 Zn(2+) ions per subunit. One is catalytic and the other provides a structural contribution.</text>
</comment>
<dbReference type="SUPFAM" id="SSF51569">
    <property type="entry name" value="Aldolase"/>
    <property type="match status" value="1"/>
</dbReference>
<proteinExistence type="predicted"/>
<reference evidence="4 5" key="1">
    <citation type="journal article" date="2016" name="Nat. Commun.">
        <title>Thousands of microbial genomes shed light on interconnected biogeochemical processes in an aquifer system.</title>
        <authorList>
            <person name="Anantharaman K."/>
            <person name="Brown C.T."/>
            <person name="Hug L.A."/>
            <person name="Sharon I."/>
            <person name="Castelle C.J."/>
            <person name="Probst A.J."/>
            <person name="Thomas B.C."/>
            <person name="Singh A."/>
            <person name="Wilkins M.J."/>
            <person name="Karaoz U."/>
            <person name="Brodie E.L."/>
            <person name="Williams K.H."/>
            <person name="Hubbard S.S."/>
            <person name="Banfield J.F."/>
        </authorList>
    </citation>
    <scope>NUCLEOTIDE SEQUENCE [LARGE SCALE GENOMIC DNA]</scope>
</reference>
<dbReference type="STRING" id="1802214.A2908_02560"/>
<organism evidence="4 5">
    <name type="scientific">Candidatus Staskawiczbacteria bacterium RIFCSPLOWO2_01_FULL_38_12b</name>
    <dbReference type="NCBI Taxonomy" id="1802214"/>
    <lineage>
        <taxon>Bacteria</taxon>
        <taxon>Candidatus Staskawicziibacteriota</taxon>
    </lineage>
</organism>
<feature type="binding site" evidence="2">
    <location>
        <begin position="254"/>
        <end position="257"/>
    </location>
    <ligand>
        <name>dihydroxyacetone phosphate</name>
        <dbReference type="ChEBI" id="CHEBI:57642"/>
    </ligand>
</feature>
<evidence type="ECO:0000313" key="4">
    <source>
        <dbReference type="EMBL" id="OGZ71938.1"/>
    </source>
</evidence>
<dbReference type="GO" id="GO:0005975">
    <property type="term" value="P:carbohydrate metabolic process"/>
    <property type="evidence" value="ECO:0007669"/>
    <property type="project" value="InterPro"/>
</dbReference>
<accession>A0A1G2ICN4</accession>
<protein>
    <recommendedName>
        <fullName evidence="6">Tagatose-bisphosphate aldolase</fullName>
    </recommendedName>
</protein>
<dbReference type="NCBIfam" id="TIGR00167">
    <property type="entry name" value="cbbA"/>
    <property type="match status" value="1"/>
</dbReference>
<evidence type="ECO:0008006" key="6">
    <source>
        <dbReference type="Google" id="ProtNLM"/>
    </source>
</evidence>
<dbReference type="CDD" id="cd00947">
    <property type="entry name" value="TBP_aldolase_IIB"/>
    <property type="match status" value="1"/>
</dbReference>
<feature type="binding site" evidence="3">
    <location>
        <position position="102"/>
    </location>
    <ligand>
        <name>Zn(2+)</name>
        <dbReference type="ChEBI" id="CHEBI:29105"/>
        <label>1</label>
        <note>catalytic</note>
    </ligand>
</feature>
<feature type="binding site" evidence="3">
    <location>
        <position position="202"/>
    </location>
    <ligand>
        <name>Zn(2+)</name>
        <dbReference type="ChEBI" id="CHEBI:29105"/>
        <label>1</label>
        <note>catalytic</note>
    </ligand>
</feature>
<feature type="binding site" evidence="3">
    <location>
        <position position="153"/>
    </location>
    <ligand>
        <name>Zn(2+)</name>
        <dbReference type="ChEBI" id="CHEBI:29105"/>
        <label>2</label>
    </ligand>
</feature>
<keyword evidence="3" id="KW-0862">Zinc</keyword>
<comment type="caution">
    <text evidence="4">The sequence shown here is derived from an EMBL/GenBank/DDBJ whole genome shotgun (WGS) entry which is preliminary data.</text>
</comment>
<dbReference type="Gene3D" id="3.20.20.70">
    <property type="entry name" value="Aldolase class I"/>
    <property type="match status" value="1"/>
</dbReference>
<feature type="active site" description="Proton donor" evidence="1">
    <location>
        <position position="101"/>
    </location>
</feature>
<dbReference type="AlphaFoldDB" id="A0A1G2ICN4"/>
<dbReference type="GO" id="GO:0008270">
    <property type="term" value="F:zinc ion binding"/>
    <property type="evidence" value="ECO:0007669"/>
    <property type="project" value="InterPro"/>
</dbReference>
<evidence type="ECO:0000256" key="1">
    <source>
        <dbReference type="PIRSR" id="PIRSR001359-1"/>
    </source>
</evidence>